<keyword evidence="3" id="KW-1185">Reference proteome</keyword>
<dbReference type="AlphaFoldDB" id="A0A1I2RJJ1"/>
<dbReference type="PANTHER" id="PTHR39673:SF5">
    <property type="entry name" value="TUNGSTEN-CONTAINING FORMYLMETHANOFURAN DEHYDROGENASE 2 SUBUNIT C"/>
    <property type="match status" value="1"/>
</dbReference>
<dbReference type="InterPro" id="IPR002489">
    <property type="entry name" value="Glu_synth_asu_C"/>
</dbReference>
<reference evidence="3" key="1">
    <citation type="submission" date="2016-10" db="EMBL/GenBank/DDBJ databases">
        <authorList>
            <person name="Varghese N."/>
            <person name="Submissions S."/>
        </authorList>
    </citation>
    <scope>NUCLEOTIDE SEQUENCE [LARGE SCALE GENOMIC DNA]</scope>
    <source>
        <strain evidence="3">DSM 17038</strain>
    </source>
</reference>
<dbReference type="SUPFAM" id="SSF69336">
    <property type="entry name" value="Alpha subunit of glutamate synthase, C-terminal domain"/>
    <property type="match status" value="1"/>
</dbReference>
<protein>
    <submittedName>
        <fullName evidence="2">GXGXG motif-containing protein</fullName>
    </submittedName>
</protein>
<evidence type="ECO:0000259" key="1">
    <source>
        <dbReference type="Pfam" id="PF01493"/>
    </source>
</evidence>
<proteinExistence type="predicted"/>
<organism evidence="2 3">
    <name type="scientific">Desulfotruncus arcticus DSM 17038</name>
    <dbReference type="NCBI Taxonomy" id="1121424"/>
    <lineage>
        <taxon>Bacteria</taxon>
        <taxon>Bacillati</taxon>
        <taxon>Bacillota</taxon>
        <taxon>Clostridia</taxon>
        <taxon>Eubacteriales</taxon>
        <taxon>Desulfallaceae</taxon>
        <taxon>Desulfotruncus</taxon>
    </lineage>
</organism>
<dbReference type="GO" id="GO:0016491">
    <property type="term" value="F:oxidoreductase activity"/>
    <property type="evidence" value="ECO:0007669"/>
    <property type="project" value="InterPro"/>
</dbReference>
<feature type="domain" description="Glutamate synthase alpha subunit C-terminal" evidence="1">
    <location>
        <begin position="35"/>
        <end position="172"/>
    </location>
</feature>
<dbReference type="RefSeq" id="WP_165613428.1">
    <property type="nucleotide sequence ID" value="NZ_FOOX01000004.1"/>
</dbReference>
<dbReference type="Gene3D" id="2.160.20.60">
    <property type="entry name" value="Glutamate synthase, alpha subunit, C-terminal domain"/>
    <property type="match status" value="1"/>
</dbReference>
<accession>A0A1I2RJJ1</accession>
<evidence type="ECO:0000313" key="2">
    <source>
        <dbReference type="EMBL" id="SFG40854.1"/>
    </source>
</evidence>
<dbReference type="EMBL" id="FOOX01000004">
    <property type="protein sequence ID" value="SFG40854.1"/>
    <property type="molecule type" value="Genomic_DNA"/>
</dbReference>
<name>A0A1I2RJJ1_9FIRM</name>
<evidence type="ECO:0000313" key="3">
    <source>
        <dbReference type="Proteomes" id="UP000199337"/>
    </source>
</evidence>
<dbReference type="STRING" id="341036.SAMN05660649_01599"/>
<dbReference type="CDD" id="cd00504">
    <property type="entry name" value="GXGXG"/>
    <property type="match status" value="1"/>
</dbReference>
<dbReference type="InterPro" id="IPR036485">
    <property type="entry name" value="Glu_synth_asu_C_sf"/>
</dbReference>
<sequence length="224" mass="24034">MINLDADKLSVTEINRALREAAQAGEEVEVLNPRARHHLGVGILRALQMTVRGSAGYFCGCLNENVKLRVEGSVGWFAADNMMSGEFIVERNAGSCAAPGMRGGNLVVKGNMGSRPGQVMKGGTIIVGQNSGFMTGFMMINGTIVVLGNAGDLVGHYMVGGTIYAGGQVESLGVDVQEAVYTAEDDCYLSELLHCYGLEKPPAFRKFVSAQKHHRYGKRVYEGE</sequence>
<gene>
    <name evidence="2" type="ORF">SAMN05660649_01599</name>
</gene>
<dbReference type="PANTHER" id="PTHR39673">
    <property type="entry name" value="TUNGSTEN FORMYLMETHANOFURAN DEHYDROGENASE, SUBUNIT C (FWDC)"/>
    <property type="match status" value="1"/>
</dbReference>
<dbReference type="Proteomes" id="UP000199337">
    <property type="component" value="Unassembled WGS sequence"/>
</dbReference>
<dbReference type="Pfam" id="PF01493">
    <property type="entry name" value="GXGXG"/>
    <property type="match status" value="1"/>
</dbReference>